<dbReference type="Gene3D" id="2.70.170.10">
    <property type="entry name" value="Neurotransmitter-gated ion-channel ligand-binding domain"/>
    <property type="match status" value="1"/>
</dbReference>
<keyword evidence="4 6" id="KW-0472">Membrane</keyword>
<keyword evidence="3 6" id="KW-1133">Transmembrane helix</keyword>
<dbReference type="CDD" id="cd19051">
    <property type="entry name" value="LGIC_TM_cation"/>
    <property type="match status" value="1"/>
</dbReference>
<evidence type="ECO:0000259" key="8">
    <source>
        <dbReference type="Pfam" id="PF02931"/>
    </source>
</evidence>
<dbReference type="HOGENOM" id="CLU_018074_0_1_1"/>
<reference evidence="9" key="1">
    <citation type="journal article" date="2012" name="Nature">
        <title>The oyster genome reveals stress adaptation and complexity of shell formation.</title>
        <authorList>
            <person name="Zhang G."/>
            <person name="Fang X."/>
            <person name="Guo X."/>
            <person name="Li L."/>
            <person name="Luo R."/>
            <person name="Xu F."/>
            <person name="Yang P."/>
            <person name="Zhang L."/>
            <person name="Wang X."/>
            <person name="Qi H."/>
            <person name="Xiong Z."/>
            <person name="Que H."/>
            <person name="Xie Y."/>
            <person name="Holland P.W."/>
            <person name="Paps J."/>
            <person name="Zhu Y."/>
            <person name="Wu F."/>
            <person name="Chen Y."/>
            <person name="Wang J."/>
            <person name="Peng C."/>
            <person name="Meng J."/>
            <person name="Yang L."/>
            <person name="Liu J."/>
            <person name="Wen B."/>
            <person name="Zhang N."/>
            <person name="Huang Z."/>
            <person name="Zhu Q."/>
            <person name="Feng Y."/>
            <person name="Mount A."/>
            <person name="Hedgecock D."/>
            <person name="Xu Z."/>
            <person name="Liu Y."/>
            <person name="Domazet-Loso T."/>
            <person name="Du Y."/>
            <person name="Sun X."/>
            <person name="Zhang S."/>
            <person name="Liu B."/>
            <person name="Cheng P."/>
            <person name="Jiang X."/>
            <person name="Li J."/>
            <person name="Fan D."/>
            <person name="Wang W."/>
            <person name="Fu W."/>
            <person name="Wang T."/>
            <person name="Wang B."/>
            <person name="Zhang J."/>
            <person name="Peng Z."/>
            <person name="Li Y."/>
            <person name="Li N."/>
            <person name="Wang J."/>
            <person name="Chen M."/>
            <person name="He Y."/>
            <person name="Tan F."/>
            <person name="Song X."/>
            <person name="Zheng Q."/>
            <person name="Huang R."/>
            <person name="Yang H."/>
            <person name="Du X."/>
            <person name="Chen L."/>
            <person name="Yang M."/>
            <person name="Gaffney P.M."/>
            <person name="Wang S."/>
            <person name="Luo L."/>
            <person name="She Z."/>
            <person name="Ming Y."/>
            <person name="Huang W."/>
            <person name="Zhang S."/>
            <person name="Huang B."/>
            <person name="Zhang Y."/>
            <person name="Qu T."/>
            <person name="Ni P."/>
            <person name="Miao G."/>
            <person name="Wang J."/>
            <person name="Wang Q."/>
            <person name="Steinberg C.E."/>
            <person name="Wang H."/>
            <person name="Li N."/>
            <person name="Qian L."/>
            <person name="Zhang G."/>
            <person name="Li Y."/>
            <person name="Yang H."/>
            <person name="Liu X."/>
            <person name="Wang J."/>
            <person name="Yin Y."/>
            <person name="Wang J."/>
        </authorList>
    </citation>
    <scope>NUCLEOTIDE SEQUENCE [LARGE SCALE GENOMIC DNA]</scope>
    <source>
        <strain evidence="9">05x7-T-G4-1.051#20</strain>
    </source>
</reference>
<evidence type="ECO:0000256" key="5">
    <source>
        <dbReference type="SAM" id="MobiDB-lite"/>
    </source>
</evidence>
<dbReference type="CDD" id="cd18989">
    <property type="entry name" value="LGIC_ECD_cation"/>
    <property type="match status" value="1"/>
</dbReference>
<dbReference type="InParanoid" id="K1QW38"/>
<dbReference type="Gene3D" id="1.20.58.390">
    <property type="entry name" value="Neurotransmitter-gated ion-channel transmembrane domain"/>
    <property type="match status" value="1"/>
</dbReference>
<organism evidence="9">
    <name type="scientific">Magallana gigas</name>
    <name type="common">Pacific oyster</name>
    <name type="synonym">Crassostrea gigas</name>
    <dbReference type="NCBI Taxonomy" id="29159"/>
    <lineage>
        <taxon>Eukaryota</taxon>
        <taxon>Metazoa</taxon>
        <taxon>Spiralia</taxon>
        <taxon>Lophotrochozoa</taxon>
        <taxon>Mollusca</taxon>
        <taxon>Bivalvia</taxon>
        <taxon>Autobranchia</taxon>
        <taxon>Pteriomorphia</taxon>
        <taxon>Ostreida</taxon>
        <taxon>Ostreoidea</taxon>
        <taxon>Ostreidae</taxon>
        <taxon>Magallana</taxon>
    </lineage>
</organism>
<dbReference type="InterPro" id="IPR036734">
    <property type="entry name" value="Neur_chan_lig-bd_sf"/>
</dbReference>
<evidence type="ECO:0000256" key="2">
    <source>
        <dbReference type="ARBA" id="ARBA00022692"/>
    </source>
</evidence>
<dbReference type="InterPro" id="IPR038050">
    <property type="entry name" value="Neuro_actylchol_rec"/>
</dbReference>
<evidence type="ECO:0000256" key="7">
    <source>
        <dbReference type="SAM" id="SignalP"/>
    </source>
</evidence>
<dbReference type="Pfam" id="PF02931">
    <property type="entry name" value="Neur_chan_LBD"/>
    <property type="match status" value="1"/>
</dbReference>
<dbReference type="GO" id="GO:0005230">
    <property type="term" value="F:extracellular ligand-gated monoatomic ion channel activity"/>
    <property type="evidence" value="ECO:0007669"/>
    <property type="project" value="InterPro"/>
</dbReference>
<evidence type="ECO:0000256" key="3">
    <source>
        <dbReference type="ARBA" id="ARBA00022989"/>
    </source>
</evidence>
<dbReference type="GO" id="GO:0004888">
    <property type="term" value="F:transmembrane signaling receptor activity"/>
    <property type="evidence" value="ECO:0007669"/>
    <property type="project" value="InterPro"/>
</dbReference>
<comment type="subcellular location">
    <subcellularLocation>
        <location evidence="1">Membrane</location>
        <topology evidence="1">Multi-pass membrane protein</topology>
    </subcellularLocation>
</comment>
<feature type="transmembrane region" description="Helical" evidence="6">
    <location>
        <begin position="242"/>
        <end position="263"/>
    </location>
</feature>
<protein>
    <submittedName>
        <fullName evidence="9">Acetylcholine receptor subunit alpha-type acr-7</fullName>
    </submittedName>
</protein>
<evidence type="ECO:0000256" key="4">
    <source>
        <dbReference type="ARBA" id="ARBA00023136"/>
    </source>
</evidence>
<dbReference type="SUPFAM" id="SSF63712">
    <property type="entry name" value="Nicotinic receptor ligand binding domain-like"/>
    <property type="match status" value="1"/>
</dbReference>
<sequence>MTNGRKQLSFILVYAVLQLLVGSGHAQYTTTLEVNLLSELYNSNYSSLVRPSATVMVRTSFVLYTINDLSIVDQTLSISGMLSMKWFDKRLAWDHLPDYQHVQFIFDTDENTWTPAVFVENSVEDLSVLNDSNMPMRITPNGEILRDTSGIFKVSCECDITYYPLDKQVCFMKITTGGYTQGEIDLEFDPEAVDLSDYVINGEWKIVAVSGSSTSGQQMAKTRKGLKFASLSFRIELKRRHLFHILNTVFPVFLVGMLIPFVYQLKEVSDRIAYSLTVLLSYAVYLSMIAANVPTVYLVAIFTASTFSIVFVIWIAKIADYESNMSPCTKSIASWLERIPCCGKHPKSCCRRKRSVSISAAKGEELRENGRLSRNNRRVDSDPSPDDDAGEVCGGDVITWQDFASSLDQILFVFFFIFIAVSSLVLFIFWGLEYERNN</sequence>
<dbReference type="GO" id="GO:0016020">
    <property type="term" value="C:membrane"/>
    <property type="evidence" value="ECO:0007669"/>
    <property type="project" value="UniProtKB-SubCell"/>
</dbReference>
<dbReference type="PRINTS" id="PR00252">
    <property type="entry name" value="NRIONCHANNEL"/>
</dbReference>
<accession>K1QW38</accession>
<dbReference type="InterPro" id="IPR006202">
    <property type="entry name" value="Neur_chan_lig-bd"/>
</dbReference>
<keyword evidence="7" id="KW-0732">Signal</keyword>
<evidence type="ECO:0000313" key="9">
    <source>
        <dbReference type="EMBL" id="EKC33160.1"/>
    </source>
</evidence>
<gene>
    <name evidence="9" type="ORF">CGI_10014072</name>
</gene>
<feature type="region of interest" description="Disordered" evidence="5">
    <location>
        <begin position="364"/>
        <end position="390"/>
    </location>
</feature>
<dbReference type="InterPro" id="IPR006201">
    <property type="entry name" value="Neur_channel"/>
</dbReference>
<dbReference type="PANTHER" id="PTHR18945">
    <property type="entry name" value="NEUROTRANSMITTER GATED ION CHANNEL"/>
    <property type="match status" value="1"/>
</dbReference>
<keyword evidence="9" id="KW-0675">Receptor</keyword>
<name>K1QW38_MAGGI</name>
<feature type="transmembrane region" description="Helical" evidence="6">
    <location>
        <begin position="296"/>
        <end position="316"/>
    </location>
</feature>
<dbReference type="InterPro" id="IPR036719">
    <property type="entry name" value="Neuro-gated_channel_TM_sf"/>
</dbReference>
<evidence type="ECO:0000256" key="1">
    <source>
        <dbReference type="ARBA" id="ARBA00004141"/>
    </source>
</evidence>
<dbReference type="AlphaFoldDB" id="K1QW38"/>
<feature type="transmembrane region" description="Helical" evidence="6">
    <location>
        <begin position="272"/>
        <end position="290"/>
    </location>
</feature>
<evidence type="ECO:0000256" key="6">
    <source>
        <dbReference type="SAM" id="Phobius"/>
    </source>
</evidence>
<feature type="chain" id="PRO_5043444564" evidence="7">
    <location>
        <begin position="27"/>
        <end position="438"/>
    </location>
</feature>
<feature type="signal peptide" evidence="7">
    <location>
        <begin position="1"/>
        <end position="26"/>
    </location>
</feature>
<keyword evidence="2 6" id="KW-0812">Transmembrane</keyword>
<feature type="domain" description="Neurotransmitter-gated ion-channel ligand-binding" evidence="8">
    <location>
        <begin position="36"/>
        <end position="240"/>
    </location>
</feature>
<dbReference type="EMBL" id="JH817201">
    <property type="protein sequence ID" value="EKC33160.1"/>
    <property type="molecule type" value="Genomic_DNA"/>
</dbReference>
<proteinExistence type="predicted"/>
<feature type="transmembrane region" description="Helical" evidence="6">
    <location>
        <begin position="410"/>
        <end position="432"/>
    </location>
</feature>
<feature type="compositionally biased region" description="Basic and acidic residues" evidence="5">
    <location>
        <begin position="364"/>
        <end position="381"/>
    </location>
</feature>
<dbReference type="SUPFAM" id="SSF90112">
    <property type="entry name" value="Neurotransmitter-gated ion-channel transmembrane pore"/>
    <property type="match status" value="1"/>
</dbReference>